<name>A0A0B7AL71_9EUPU</name>
<protein>
    <submittedName>
        <fullName evidence="1">Uncharacterized protein</fullName>
    </submittedName>
</protein>
<accession>A0A0B7AL71</accession>
<proteinExistence type="predicted"/>
<organism evidence="1">
    <name type="scientific">Arion vulgaris</name>
    <dbReference type="NCBI Taxonomy" id="1028688"/>
    <lineage>
        <taxon>Eukaryota</taxon>
        <taxon>Metazoa</taxon>
        <taxon>Spiralia</taxon>
        <taxon>Lophotrochozoa</taxon>
        <taxon>Mollusca</taxon>
        <taxon>Gastropoda</taxon>
        <taxon>Heterobranchia</taxon>
        <taxon>Euthyneura</taxon>
        <taxon>Panpulmonata</taxon>
        <taxon>Eupulmonata</taxon>
        <taxon>Stylommatophora</taxon>
        <taxon>Helicina</taxon>
        <taxon>Arionoidea</taxon>
        <taxon>Arionidae</taxon>
        <taxon>Arion</taxon>
    </lineage>
</organism>
<sequence>KSTAASFDMISCSYISDNKSSLIQHLFQREKQTINTVVESRYREDEFRHAIRK</sequence>
<feature type="non-terminal residue" evidence="1">
    <location>
        <position position="1"/>
    </location>
</feature>
<gene>
    <name evidence="1" type="primary">ORF126819</name>
</gene>
<reference evidence="1" key="1">
    <citation type="submission" date="2014-12" db="EMBL/GenBank/DDBJ databases">
        <title>Insight into the proteome of Arion vulgaris.</title>
        <authorList>
            <person name="Aradska J."/>
            <person name="Bulat T."/>
            <person name="Smidak R."/>
            <person name="Sarate P."/>
            <person name="Gangsoo J."/>
            <person name="Sialana F."/>
            <person name="Bilban M."/>
            <person name="Lubec G."/>
        </authorList>
    </citation>
    <scope>NUCLEOTIDE SEQUENCE</scope>
    <source>
        <tissue evidence="1">Skin</tissue>
    </source>
</reference>
<dbReference type="EMBL" id="HACG01034723">
    <property type="protein sequence ID" value="CEK81588.1"/>
    <property type="molecule type" value="Transcribed_RNA"/>
</dbReference>
<evidence type="ECO:0000313" key="1">
    <source>
        <dbReference type="EMBL" id="CEK81588.1"/>
    </source>
</evidence>
<dbReference type="AlphaFoldDB" id="A0A0B7AL71"/>